<evidence type="ECO:0000256" key="4">
    <source>
        <dbReference type="ARBA" id="ARBA00022989"/>
    </source>
</evidence>
<feature type="transmembrane region" description="Helical" evidence="6">
    <location>
        <begin position="781"/>
        <end position="803"/>
    </location>
</feature>
<keyword evidence="4 6" id="KW-1133">Transmembrane helix</keyword>
<dbReference type="InterPro" id="IPR038766">
    <property type="entry name" value="Membrane_comp_ABC_pdt"/>
</dbReference>
<keyword evidence="9" id="KW-1185">Reference proteome</keyword>
<evidence type="ECO:0000313" key="8">
    <source>
        <dbReference type="EMBL" id="GBF49875.1"/>
    </source>
</evidence>
<evidence type="ECO:0000256" key="1">
    <source>
        <dbReference type="ARBA" id="ARBA00004651"/>
    </source>
</evidence>
<dbReference type="RefSeq" id="WP_108975137.1">
    <property type="nucleotide sequence ID" value="NZ_BFBB01000003.1"/>
</dbReference>
<evidence type="ECO:0000256" key="5">
    <source>
        <dbReference type="ARBA" id="ARBA00023136"/>
    </source>
</evidence>
<name>A0A2P2DZ30_9LEPT</name>
<dbReference type="InterPro" id="IPR003838">
    <property type="entry name" value="ABC3_permease_C"/>
</dbReference>
<accession>A0A2P2DZ30</accession>
<comment type="subcellular location">
    <subcellularLocation>
        <location evidence="1">Cell membrane</location>
        <topology evidence="1">Multi-pass membrane protein</topology>
    </subcellularLocation>
</comment>
<reference evidence="8 9" key="1">
    <citation type="submission" date="2018-02" db="EMBL/GenBank/DDBJ databases">
        <title>Novel Leptospira species isolated from soil and water in Japan.</title>
        <authorList>
            <person name="Nakao R."/>
            <person name="Masuzawa T."/>
        </authorList>
    </citation>
    <scope>NUCLEOTIDE SEQUENCE [LARGE SCALE GENOMIC DNA]</scope>
    <source>
        <strain evidence="8 9">YH101</strain>
    </source>
</reference>
<evidence type="ECO:0000256" key="3">
    <source>
        <dbReference type="ARBA" id="ARBA00022692"/>
    </source>
</evidence>
<evidence type="ECO:0000256" key="2">
    <source>
        <dbReference type="ARBA" id="ARBA00022475"/>
    </source>
</evidence>
<evidence type="ECO:0000259" key="7">
    <source>
        <dbReference type="Pfam" id="PF02687"/>
    </source>
</evidence>
<dbReference type="Pfam" id="PF02687">
    <property type="entry name" value="FtsX"/>
    <property type="match status" value="2"/>
</dbReference>
<keyword evidence="2" id="KW-1003">Cell membrane</keyword>
<evidence type="ECO:0000313" key="9">
    <source>
        <dbReference type="Proteomes" id="UP000245133"/>
    </source>
</evidence>
<dbReference type="Proteomes" id="UP000245133">
    <property type="component" value="Unassembled WGS sequence"/>
</dbReference>
<dbReference type="PANTHER" id="PTHR30287:SF2">
    <property type="entry name" value="BLL1001 PROTEIN"/>
    <property type="match status" value="1"/>
</dbReference>
<dbReference type="EMBL" id="BFBB01000003">
    <property type="protein sequence ID" value="GBF49875.1"/>
    <property type="molecule type" value="Genomic_DNA"/>
</dbReference>
<gene>
    <name evidence="8" type="ORF">LPTSP4_13950</name>
</gene>
<feature type="transmembrane region" description="Helical" evidence="6">
    <location>
        <begin position="389"/>
        <end position="410"/>
    </location>
</feature>
<feature type="transmembrane region" description="Helical" evidence="6">
    <location>
        <begin position="732"/>
        <end position="750"/>
    </location>
</feature>
<protein>
    <submittedName>
        <fullName evidence="8">Efflux ABC transporter, permease protein</fullName>
    </submittedName>
</protein>
<feature type="transmembrane region" description="Helical" evidence="6">
    <location>
        <begin position="291"/>
        <end position="317"/>
    </location>
</feature>
<feature type="domain" description="ABC3 transporter permease C-terminal" evidence="7">
    <location>
        <begin position="249"/>
        <end position="363"/>
    </location>
</feature>
<dbReference type="GO" id="GO:0005886">
    <property type="term" value="C:plasma membrane"/>
    <property type="evidence" value="ECO:0007669"/>
    <property type="project" value="UniProtKB-SubCell"/>
</dbReference>
<feature type="transmembrane region" description="Helical" evidence="6">
    <location>
        <begin position="416"/>
        <end position="434"/>
    </location>
</feature>
<dbReference type="AlphaFoldDB" id="A0A2P2DZ30"/>
<feature type="transmembrane region" description="Helical" evidence="6">
    <location>
        <begin position="343"/>
        <end position="368"/>
    </location>
</feature>
<organism evidence="8 9">
    <name type="scientific">Leptospira ryugenii</name>
    <dbReference type="NCBI Taxonomy" id="1917863"/>
    <lineage>
        <taxon>Bacteria</taxon>
        <taxon>Pseudomonadati</taxon>
        <taxon>Spirochaetota</taxon>
        <taxon>Spirochaetia</taxon>
        <taxon>Leptospirales</taxon>
        <taxon>Leptospiraceae</taxon>
        <taxon>Leptospira</taxon>
    </lineage>
</organism>
<dbReference type="PANTHER" id="PTHR30287">
    <property type="entry name" value="MEMBRANE COMPONENT OF PREDICTED ABC SUPERFAMILY METABOLITE UPTAKE TRANSPORTER"/>
    <property type="match status" value="1"/>
</dbReference>
<feature type="transmembrane region" description="Helical" evidence="6">
    <location>
        <begin position="247"/>
        <end position="271"/>
    </location>
</feature>
<feature type="domain" description="ABC3 transporter permease C-terminal" evidence="7">
    <location>
        <begin position="696"/>
        <end position="803"/>
    </location>
</feature>
<dbReference type="OrthoDB" id="343744at2"/>
<keyword evidence="5 6" id="KW-0472">Membrane</keyword>
<comment type="caution">
    <text evidence="8">The sequence shown here is derived from an EMBL/GenBank/DDBJ whole genome shotgun (WGS) entry which is preliminary data.</text>
</comment>
<sequence length="816" mass="92945">MKVIWYYYLWKYHADNKQKMLLSLVSIALGISLFFTTQVNSWRAEESFIDSQIAYSGENFVGQMEHFIPSDDFDLKDLAKILPNGYEIDPILQESIYFRGDEDQLKSIPILGKDIFAYTIFPENQKQSDFEIPILMSEEAFAQLFAKGDAINIQICQQKIDLTKNKVSTTKQSGAFLLTDITTIQKICGKTQQYSKIVIYSIVPNQENAGFSELFFEKIKKHSITWETREGIREKTGKALGSLKINLLVVSLVSVLISFFMITNAFSSLFYARKKEFGILLSLGNSRFSNFVLFAVQAFVLGLVGSILGVLLGTYLIDFPILSSSNTITDEQQIRSYHNVPDWIYLSSLAIGSLGALAAALSSSWKSYQIQAIELVRERSEDKETHSKVFLYSFWVAILFVLIGITVGLFPKPQSIIYGLLGVGFIIIGTVLLLPMCIQKAFSFLFAIFPSLAGKALLRISWEEIRREPLHNSITVSTIFLSIALVFTLQTLTDSYESSLLRWVEEENPFDYSLIDEEKLATGEPGIPISLYDEWKNKYPEWKLEPFIIQPKFPVEKNYYTLHAYPFSSKENEIMVSNNFCYLEKKCDGDFLTFHTEKRGMTSFRIKAVKEHFFSERGTIMMSSDHYDLYFKIKYLNSLRIQLPTGANRSSAEKELQNQVKKHKSLKLLNQNELKNLYVIGMRQVFKSLDLLKLSSIFLTMLSLLNALLYQIKEKGKLLASLRAIGMDKFQLFQFVFFQSAFLTGFGFLIGVLNSALVAPVVVFGINKNAFGWSLDFRYPISWLGIGFFLVPVLATFVSLLAFASQKNSKLSQDLK</sequence>
<keyword evidence="3 6" id="KW-0812">Transmembrane</keyword>
<proteinExistence type="predicted"/>
<evidence type="ECO:0000256" key="6">
    <source>
        <dbReference type="SAM" id="Phobius"/>
    </source>
</evidence>